<dbReference type="AlphaFoldDB" id="G4TEM1"/>
<evidence type="ECO:0000313" key="3">
    <source>
        <dbReference type="Proteomes" id="UP000007148"/>
    </source>
</evidence>
<keyword evidence="3" id="KW-1185">Reference proteome</keyword>
<sequence>MNDIEQSASSSTPIAPTTYPKLELSSPQLRAYAQWHSASQVPSTSSPATSVQSPNAYGQSFSSSLSVISHRGGHNVAAASNDIDQPFSAPTTQLFDTYLRSNATLVSNDDVSRSGADSHEYPSPHDRPILNR</sequence>
<name>G4TEM1_SERID</name>
<accession>G4TEM1</accession>
<protein>
    <submittedName>
        <fullName evidence="2">Uncharacterized protein</fullName>
    </submittedName>
</protein>
<feature type="compositionally biased region" description="Low complexity" evidence="1">
    <location>
        <begin position="7"/>
        <end position="18"/>
    </location>
</feature>
<feature type="compositionally biased region" description="Basic and acidic residues" evidence="1">
    <location>
        <begin position="110"/>
        <end position="132"/>
    </location>
</feature>
<dbReference type="Proteomes" id="UP000007148">
    <property type="component" value="Unassembled WGS sequence"/>
</dbReference>
<evidence type="ECO:0000256" key="1">
    <source>
        <dbReference type="SAM" id="MobiDB-lite"/>
    </source>
</evidence>
<feature type="region of interest" description="Disordered" evidence="1">
    <location>
        <begin position="106"/>
        <end position="132"/>
    </location>
</feature>
<organism evidence="2 3">
    <name type="scientific">Serendipita indica (strain DSM 11827)</name>
    <name type="common">Root endophyte fungus</name>
    <name type="synonym">Piriformospora indica</name>
    <dbReference type="NCBI Taxonomy" id="1109443"/>
    <lineage>
        <taxon>Eukaryota</taxon>
        <taxon>Fungi</taxon>
        <taxon>Dikarya</taxon>
        <taxon>Basidiomycota</taxon>
        <taxon>Agaricomycotina</taxon>
        <taxon>Agaricomycetes</taxon>
        <taxon>Sebacinales</taxon>
        <taxon>Serendipitaceae</taxon>
        <taxon>Serendipita</taxon>
    </lineage>
</organism>
<feature type="compositionally biased region" description="Polar residues" evidence="1">
    <location>
        <begin position="36"/>
        <end position="60"/>
    </location>
</feature>
<comment type="caution">
    <text evidence="2">The sequence shown here is derived from an EMBL/GenBank/DDBJ whole genome shotgun (WGS) entry which is preliminary data.</text>
</comment>
<proteinExistence type="predicted"/>
<dbReference type="EMBL" id="CAFZ01000063">
    <property type="protein sequence ID" value="CCA69764.1"/>
    <property type="molecule type" value="Genomic_DNA"/>
</dbReference>
<dbReference type="HOGENOM" id="CLU_1917868_0_0_1"/>
<reference evidence="2 3" key="1">
    <citation type="journal article" date="2011" name="PLoS Pathog.">
        <title>Endophytic Life Strategies Decoded by Genome and Transcriptome Analyses of the Mutualistic Root Symbiont Piriformospora indica.</title>
        <authorList>
            <person name="Zuccaro A."/>
            <person name="Lahrmann U."/>
            <person name="Guldener U."/>
            <person name="Langen G."/>
            <person name="Pfiffi S."/>
            <person name="Biedenkopf D."/>
            <person name="Wong P."/>
            <person name="Samans B."/>
            <person name="Grimm C."/>
            <person name="Basiewicz M."/>
            <person name="Murat C."/>
            <person name="Martin F."/>
            <person name="Kogel K.H."/>
        </authorList>
    </citation>
    <scope>NUCLEOTIDE SEQUENCE [LARGE SCALE GENOMIC DNA]</scope>
    <source>
        <strain evidence="2 3">DSM 11827</strain>
    </source>
</reference>
<dbReference type="InParanoid" id="G4TEM1"/>
<gene>
    <name evidence="2" type="ORF">PIIN_03704</name>
</gene>
<feature type="region of interest" description="Disordered" evidence="1">
    <location>
        <begin position="1"/>
        <end position="22"/>
    </location>
</feature>
<feature type="region of interest" description="Disordered" evidence="1">
    <location>
        <begin position="34"/>
        <end position="60"/>
    </location>
</feature>
<evidence type="ECO:0000313" key="2">
    <source>
        <dbReference type="EMBL" id="CCA69764.1"/>
    </source>
</evidence>